<accession>A0A495XX56</accession>
<dbReference type="Gene3D" id="3.40.960.10">
    <property type="entry name" value="VSR Endonuclease"/>
    <property type="match status" value="1"/>
</dbReference>
<dbReference type="EMBL" id="RBXT01000001">
    <property type="protein sequence ID" value="RKT79171.1"/>
    <property type="molecule type" value="Genomic_DNA"/>
</dbReference>
<proteinExistence type="predicted"/>
<reference evidence="1 2" key="1">
    <citation type="submission" date="2018-10" db="EMBL/GenBank/DDBJ databases">
        <title>Sequencing the genomes of 1000 actinobacteria strains.</title>
        <authorList>
            <person name="Klenk H.-P."/>
        </authorList>
    </citation>
    <scope>NUCLEOTIDE SEQUENCE [LARGE SCALE GENOMIC DNA]</scope>
    <source>
        <strain evidence="1 2">DSM 44267</strain>
    </source>
</reference>
<keyword evidence="2" id="KW-1185">Reference proteome</keyword>
<gene>
    <name evidence="1" type="ORF">DFJ68_2631</name>
</gene>
<organism evidence="1 2">
    <name type="scientific">Terracoccus luteus</name>
    <dbReference type="NCBI Taxonomy" id="53356"/>
    <lineage>
        <taxon>Bacteria</taxon>
        <taxon>Bacillati</taxon>
        <taxon>Actinomycetota</taxon>
        <taxon>Actinomycetes</taxon>
        <taxon>Micrococcales</taxon>
        <taxon>Intrasporangiaceae</taxon>
        <taxon>Terracoccus</taxon>
    </lineage>
</organism>
<dbReference type="AlphaFoldDB" id="A0A495XX56"/>
<evidence type="ECO:0000313" key="1">
    <source>
        <dbReference type="EMBL" id="RKT79171.1"/>
    </source>
</evidence>
<comment type="caution">
    <text evidence="1">The sequence shown here is derived from an EMBL/GenBank/DDBJ whole genome shotgun (WGS) entry which is preliminary data.</text>
</comment>
<sequence length="313" mass="34510">MRSTMGVMDLALIARDGVFAAAKARAFGIDSSSLRRAVAAGQAFPLCRGWYSTRAPTTPRDHHLLRTTALLQEYGGHVVASHGSAVIRLGLPDVALDLGTVQLMWRGDKPDFRSYSRVHVHEEVANPRLTAWVTTVHPALAVVQVGLRDVRSMLVAGDAALRLRMVDAGQLTAAVDALRGQRGLTRARAAAGWFDARHQSPGETLTAFVLRGLGYSFTPQFEPGTQGKNGGPEQTDFVIDGTRVLVEFDGRSKYSAASEDDAQRLLFAEKRREDRIRDLGYEMVRVTWAEVHQPERVRAKVEKALTRWRSRAV</sequence>
<name>A0A495XX56_9MICO</name>
<dbReference type="Proteomes" id="UP000278440">
    <property type="component" value="Unassembled WGS sequence"/>
</dbReference>
<evidence type="ECO:0000313" key="2">
    <source>
        <dbReference type="Proteomes" id="UP000278440"/>
    </source>
</evidence>
<protein>
    <submittedName>
        <fullName evidence="1">Uncharacterized protein</fullName>
    </submittedName>
</protein>